<feature type="region of interest" description="Disordered" evidence="1">
    <location>
        <begin position="32"/>
        <end position="133"/>
    </location>
</feature>
<gene>
    <name evidence="3" type="ORF">ENS82_05185</name>
</gene>
<keyword evidence="2" id="KW-0472">Membrane</keyword>
<evidence type="ECO:0000313" key="3">
    <source>
        <dbReference type="EMBL" id="HFG20104.1"/>
    </source>
</evidence>
<name>A0A7C3I362_MEIRU</name>
<dbReference type="EMBL" id="DSWI01000011">
    <property type="protein sequence ID" value="HFG20104.1"/>
    <property type="molecule type" value="Genomic_DNA"/>
</dbReference>
<keyword evidence="2" id="KW-0812">Transmembrane</keyword>
<dbReference type="AlphaFoldDB" id="A0A7C3I362"/>
<accession>A0A7C3I362</accession>
<feature type="compositionally biased region" description="Basic and acidic residues" evidence="1">
    <location>
        <begin position="97"/>
        <end position="108"/>
    </location>
</feature>
<comment type="caution">
    <text evidence="3">The sequence shown here is derived from an EMBL/GenBank/DDBJ whole genome shotgun (WGS) entry which is preliminary data.</text>
</comment>
<organism evidence="3">
    <name type="scientific">Meiothermus ruber</name>
    <dbReference type="NCBI Taxonomy" id="277"/>
    <lineage>
        <taxon>Bacteria</taxon>
        <taxon>Thermotogati</taxon>
        <taxon>Deinococcota</taxon>
        <taxon>Deinococci</taxon>
        <taxon>Thermales</taxon>
        <taxon>Thermaceae</taxon>
        <taxon>Meiothermus</taxon>
    </lineage>
</organism>
<feature type="compositionally biased region" description="Pro residues" evidence="1">
    <location>
        <begin position="83"/>
        <end position="93"/>
    </location>
</feature>
<keyword evidence="2" id="KW-1133">Transmembrane helix</keyword>
<feature type="transmembrane region" description="Helical" evidence="2">
    <location>
        <begin position="6"/>
        <end position="25"/>
    </location>
</feature>
<protein>
    <submittedName>
        <fullName evidence="3">Uncharacterized protein</fullName>
    </submittedName>
</protein>
<evidence type="ECO:0000256" key="2">
    <source>
        <dbReference type="SAM" id="Phobius"/>
    </source>
</evidence>
<reference evidence="3" key="1">
    <citation type="journal article" date="2020" name="mSystems">
        <title>Genome- and Community-Level Interaction Insights into Carbon Utilization and Element Cycling Functions of Hydrothermarchaeota in Hydrothermal Sediment.</title>
        <authorList>
            <person name="Zhou Z."/>
            <person name="Liu Y."/>
            <person name="Xu W."/>
            <person name="Pan J."/>
            <person name="Luo Z.H."/>
            <person name="Li M."/>
        </authorList>
    </citation>
    <scope>NUCLEOTIDE SEQUENCE [LARGE SCALE GENOMIC DNA]</scope>
    <source>
        <strain evidence="3">SpSt-524</strain>
    </source>
</reference>
<feature type="compositionally biased region" description="Pro residues" evidence="1">
    <location>
        <begin position="61"/>
        <end position="76"/>
    </location>
</feature>
<sequence>MGLDDLLGLLFLFFFIVLPALQGFLRRGQQMPPDFEPDEILLPGEERRPPAQPPQSGTPVRPAPPPSQPASPPPARPLVSQPSQPPIAKSPPPRRPKSLEEIERERLARSGARPAKELPQVEPGKAKTEAKTGTQWAFSTSTHAILNGVVWHQVLAEPRSQYWRRARKPKR</sequence>
<proteinExistence type="predicted"/>
<evidence type="ECO:0000256" key="1">
    <source>
        <dbReference type="SAM" id="MobiDB-lite"/>
    </source>
</evidence>